<dbReference type="InterPro" id="IPR027417">
    <property type="entry name" value="P-loop_NTPase"/>
</dbReference>
<keyword evidence="4" id="KW-1185">Reference proteome</keyword>
<keyword evidence="3" id="KW-0282">Flagellum</keyword>
<evidence type="ECO:0000256" key="2">
    <source>
        <dbReference type="ARBA" id="ARBA00022840"/>
    </source>
</evidence>
<dbReference type="Proteomes" id="UP000256774">
    <property type="component" value="Unassembled WGS sequence"/>
</dbReference>
<keyword evidence="3" id="KW-0966">Cell projection</keyword>
<comment type="caution">
    <text evidence="3">The sequence shown here is derived from an EMBL/GenBank/DDBJ whole genome shotgun (WGS) entry which is preliminary data.</text>
</comment>
<dbReference type="Pfam" id="PF10609">
    <property type="entry name" value="ParA"/>
    <property type="match status" value="1"/>
</dbReference>
<keyword evidence="1" id="KW-0547">Nucleotide-binding</keyword>
<dbReference type="InterPro" id="IPR033875">
    <property type="entry name" value="FlhG"/>
</dbReference>
<dbReference type="PANTHER" id="PTHR43384:SF4">
    <property type="entry name" value="CELLULOSE BIOSYNTHESIS PROTEIN BCSQ-RELATED"/>
    <property type="match status" value="1"/>
</dbReference>
<name>A0A3E0H2J2_9GAMM</name>
<keyword evidence="3" id="KW-0969">Cilium</keyword>
<evidence type="ECO:0000313" key="4">
    <source>
        <dbReference type="Proteomes" id="UP000256774"/>
    </source>
</evidence>
<dbReference type="SUPFAM" id="SSF52540">
    <property type="entry name" value="P-loop containing nucleoside triphosphate hydrolases"/>
    <property type="match status" value="1"/>
</dbReference>
<dbReference type="GO" id="GO:0005829">
    <property type="term" value="C:cytosol"/>
    <property type="evidence" value="ECO:0007669"/>
    <property type="project" value="TreeGrafter"/>
</dbReference>
<dbReference type="GO" id="GO:0051782">
    <property type="term" value="P:negative regulation of cell division"/>
    <property type="evidence" value="ECO:0007669"/>
    <property type="project" value="TreeGrafter"/>
</dbReference>
<dbReference type="GO" id="GO:0009898">
    <property type="term" value="C:cytoplasmic side of plasma membrane"/>
    <property type="evidence" value="ECO:0007669"/>
    <property type="project" value="TreeGrafter"/>
</dbReference>
<evidence type="ECO:0000313" key="3">
    <source>
        <dbReference type="EMBL" id="REH36729.1"/>
    </source>
</evidence>
<sequence>MKPVNVIAVTSGKGGVGKSNVSVNLACQLAKLGRRVLLMDADLGLANIDILLGLRPAQTLADVVAGRAHLRDILMEGPCGIRIVPAASGIKRMAEMQPSEHARIVQGFAELGDEFDVMIVDTAAGVSDSVVTFSRASNHVLVVLTEEPTSLADAYGLIKVLKRDAGISHFNILSNMVSGDRAGRAVFNRLNEVAQRFLDVNLRYAGAIPRDEFLKKAVSRQRAVSELYPATDATAAFKRLATAVNQWAPPSQARGHIEFFVERLLGVPNLAGVA</sequence>
<dbReference type="AlphaFoldDB" id="A0A3E0H2J2"/>
<protein>
    <submittedName>
        <fullName evidence="3">Flagellar biosynthesis protein FlhG</fullName>
    </submittedName>
</protein>
<evidence type="ECO:0000256" key="1">
    <source>
        <dbReference type="ARBA" id="ARBA00022741"/>
    </source>
</evidence>
<dbReference type="GO" id="GO:0005524">
    <property type="term" value="F:ATP binding"/>
    <property type="evidence" value="ECO:0007669"/>
    <property type="project" value="UniProtKB-KW"/>
</dbReference>
<dbReference type="PIRSF" id="PIRSF003092">
    <property type="entry name" value="MinD"/>
    <property type="match status" value="1"/>
</dbReference>
<dbReference type="EMBL" id="QUNR01000004">
    <property type="protein sequence ID" value="REH36729.1"/>
    <property type="molecule type" value="Genomic_DNA"/>
</dbReference>
<dbReference type="InterPro" id="IPR025501">
    <property type="entry name" value="MinD_FleN"/>
</dbReference>
<dbReference type="OrthoDB" id="9816297at2"/>
<keyword evidence="2" id="KW-0067">ATP-binding</keyword>
<dbReference type="Gene3D" id="3.40.50.300">
    <property type="entry name" value="P-loop containing nucleotide triphosphate hydrolases"/>
    <property type="match status" value="1"/>
</dbReference>
<reference evidence="3 4" key="1">
    <citation type="submission" date="2018-08" db="EMBL/GenBank/DDBJ databases">
        <title>Genomic Encyclopedia of Type Strains, Phase IV (KMG-IV): sequencing the most valuable type-strain genomes for metagenomic binning, comparative biology and taxonomic classification.</title>
        <authorList>
            <person name="Goeker M."/>
        </authorList>
    </citation>
    <scope>NUCLEOTIDE SEQUENCE [LARGE SCALE GENOMIC DNA]</scope>
    <source>
        <strain evidence="3 4">DSM 26022</strain>
    </source>
</reference>
<dbReference type="RefSeq" id="WP_116208685.1">
    <property type="nucleotide sequence ID" value="NZ_QUNR01000004.1"/>
</dbReference>
<dbReference type="GO" id="GO:0016887">
    <property type="term" value="F:ATP hydrolysis activity"/>
    <property type="evidence" value="ECO:0007669"/>
    <property type="project" value="TreeGrafter"/>
</dbReference>
<dbReference type="InterPro" id="IPR050625">
    <property type="entry name" value="ParA/MinD_ATPase"/>
</dbReference>
<dbReference type="InterPro" id="IPR033756">
    <property type="entry name" value="YlxH/NBP35"/>
</dbReference>
<accession>A0A3E0H2J2</accession>
<gene>
    <name evidence="3" type="ORF">DFR26_1865</name>
</gene>
<organism evidence="3 4">
    <name type="scientific">Paraperlucidibaca baekdonensis</name>
    <dbReference type="NCBI Taxonomy" id="748120"/>
    <lineage>
        <taxon>Bacteria</taxon>
        <taxon>Pseudomonadati</taxon>
        <taxon>Pseudomonadota</taxon>
        <taxon>Gammaproteobacteria</taxon>
        <taxon>Moraxellales</taxon>
        <taxon>Moraxellaceae</taxon>
        <taxon>Paraperlucidibaca</taxon>
    </lineage>
</organism>
<proteinExistence type="predicted"/>
<dbReference type="PANTHER" id="PTHR43384">
    <property type="entry name" value="SEPTUM SITE-DETERMINING PROTEIN MIND HOMOLOG, CHLOROPLASTIC-RELATED"/>
    <property type="match status" value="1"/>
</dbReference>
<dbReference type="CDD" id="cd02038">
    <property type="entry name" value="FlhG-like"/>
    <property type="match status" value="1"/>
</dbReference>